<proteinExistence type="predicted"/>
<evidence type="ECO:0000313" key="2">
    <source>
        <dbReference type="Proteomes" id="UP001227192"/>
    </source>
</evidence>
<gene>
    <name evidence="1" type="ORF">VN97_g9910</name>
</gene>
<organism evidence="1 2">
    <name type="scientific">Penicillium thymicola</name>
    <dbReference type="NCBI Taxonomy" id="293382"/>
    <lineage>
        <taxon>Eukaryota</taxon>
        <taxon>Fungi</taxon>
        <taxon>Dikarya</taxon>
        <taxon>Ascomycota</taxon>
        <taxon>Pezizomycotina</taxon>
        <taxon>Eurotiomycetes</taxon>
        <taxon>Eurotiomycetidae</taxon>
        <taxon>Eurotiales</taxon>
        <taxon>Aspergillaceae</taxon>
        <taxon>Penicillium</taxon>
    </lineage>
</organism>
<protein>
    <submittedName>
        <fullName evidence="1">Uncharacterized protein</fullName>
    </submittedName>
</protein>
<reference evidence="1" key="2">
    <citation type="journal article" date="2016" name="Fungal Biol.">
        <title>Ochratoxin A production by Penicillium thymicola.</title>
        <authorList>
            <person name="Nguyen H.D.T."/>
            <person name="McMullin D.R."/>
            <person name="Ponomareva E."/>
            <person name="Riley R."/>
            <person name="Pomraning K.R."/>
            <person name="Baker S.E."/>
            <person name="Seifert K.A."/>
        </authorList>
    </citation>
    <scope>NUCLEOTIDE SEQUENCE</scope>
    <source>
        <strain evidence="1">DAOM 180753</strain>
    </source>
</reference>
<sequence length="75" mass="8250">MRSQVRVGRAVKGKPGGLQHVCHQLGQRNEQTITVMLRLLRNCRGQKVGGRELIATKVGSADQLPIEGLMPEAYI</sequence>
<name>A0AAI9X4L5_PENTH</name>
<dbReference type="EMBL" id="LACB01000426">
    <property type="protein sequence ID" value="KAJ9483492.1"/>
    <property type="molecule type" value="Genomic_DNA"/>
</dbReference>
<reference evidence="1" key="1">
    <citation type="submission" date="2015-06" db="EMBL/GenBank/DDBJ databases">
        <authorList>
            <person name="Nguyen H."/>
        </authorList>
    </citation>
    <scope>NUCLEOTIDE SEQUENCE</scope>
    <source>
        <strain evidence="1">DAOM 180753</strain>
    </source>
</reference>
<evidence type="ECO:0000313" key="1">
    <source>
        <dbReference type="EMBL" id="KAJ9483492.1"/>
    </source>
</evidence>
<keyword evidence="2" id="KW-1185">Reference proteome</keyword>
<accession>A0AAI9X4L5</accession>
<dbReference type="AlphaFoldDB" id="A0AAI9X4L5"/>
<comment type="caution">
    <text evidence="1">The sequence shown here is derived from an EMBL/GenBank/DDBJ whole genome shotgun (WGS) entry which is preliminary data.</text>
</comment>
<dbReference type="Proteomes" id="UP001227192">
    <property type="component" value="Unassembled WGS sequence"/>
</dbReference>